<protein>
    <submittedName>
        <fullName evidence="1">Uncharacterized protein</fullName>
    </submittedName>
</protein>
<dbReference type="EMBL" id="REGN01004020">
    <property type="protein sequence ID" value="RNA19570.1"/>
    <property type="molecule type" value="Genomic_DNA"/>
</dbReference>
<gene>
    <name evidence="1" type="ORF">BpHYR1_044771</name>
</gene>
<comment type="caution">
    <text evidence="1">The sequence shown here is derived from an EMBL/GenBank/DDBJ whole genome shotgun (WGS) entry which is preliminary data.</text>
</comment>
<proteinExistence type="predicted"/>
<sequence length="79" mass="9100">MSKFGFIPHGTNTIETIINLDSKVSKLEVIEIWDLAKNSLDRLTCAKCLRIARFIKLRRKTREPAEYSISATDFEIQIT</sequence>
<accession>A0A3M7R7Q5</accession>
<dbReference type="Proteomes" id="UP000276133">
    <property type="component" value="Unassembled WGS sequence"/>
</dbReference>
<evidence type="ECO:0000313" key="1">
    <source>
        <dbReference type="EMBL" id="RNA19570.1"/>
    </source>
</evidence>
<reference evidence="1 2" key="1">
    <citation type="journal article" date="2018" name="Sci. Rep.">
        <title>Genomic signatures of local adaptation to the degree of environmental predictability in rotifers.</title>
        <authorList>
            <person name="Franch-Gras L."/>
            <person name="Hahn C."/>
            <person name="Garcia-Roger E.M."/>
            <person name="Carmona M.J."/>
            <person name="Serra M."/>
            <person name="Gomez A."/>
        </authorList>
    </citation>
    <scope>NUCLEOTIDE SEQUENCE [LARGE SCALE GENOMIC DNA]</scope>
    <source>
        <strain evidence="1">HYR1</strain>
    </source>
</reference>
<keyword evidence="2" id="KW-1185">Reference proteome</keyword>
<name>A0A3M7R7Q5_BRAPC</name>
<dbReference type="AlphaFoldDB" id="A0A3M7R7Q5"/>
<organism evidence="1 2">
    <name type="scientific">Brachionus plicatilis</name>
    <name type="common">Marine rotifer</name>
    <name type="synonym">Brachionus muelleri</name>
    <dbReference type="NCBI Taxonomy" id="10195"/>
    <lineage>
        <taxon>Eukaryota</taxon>
        <taxon>Metazoa</taxon>
        <taxon>Spiralia</taxon>
        <taxon>Gnathifera</taxon>
        <taxon>Rotifera</taxon>
        <taxon>Eurotatoria</taxon>
        <taxon>Monogononta</taxon>
        <taxon>Pseudotrocha</taxon>
        <taxon>Ploima</taxon>
        <taxon>Brachionidae</taxon>
        <taxon>Brachionus</taxon>
    </lineage>
</organism>
<evidence type="ECO:0000313" key="2">
    <source>
        <dbReference type="Proteomes" id="UP000276133"/>
    </source>
</evidence>